<organism evidence="1">
    <name type="scientific">marine sediment metagenome</name>
    <dbReference type="NCBI Taxonomy" id="412755"/>
    <lineage>
        <taxon>unclassified sequences</taxon>
        <taxon>metagenomes</taxon>
        <taxon>ecological metagenomes</taxon>
    </lineage>
</organism>
<proteinExistence type="predicted"/>
<gene>
    <name evidence="1" type="ORF">LCGC14_2601920</name>
</gene>
<evidence type="ECO:0000313" key="1">
    <source>
        <dbReference type="EMBL" id="KKL05848.1"/>
    </source>
</evidence>
<name>A0A0F9D176_9ZZZZ</name>
<dbReference type="AlphaFoldDB" id="A0A0F9D176"/>
<dbReference type="EMBL" id="LAZR01043950">
    <property type="protein sequence ID" value="KKL05848.1"/>
    <property type="molecule type" value="Genomic_DNA"/>
</dbReference>
<accession>A0A0F9D176</accession>
<comment type="caution">
    <text evidence="1">The sequence shown here is derived from an EMBL/GenBank/DDBJ whole genome shotgun (WGS) entry which is preliminary data.</text>
</comment>
<protein>
    <submittedName>
        <fullName evidence="1">Uncharacterized protein</fullName>
    </submittedName>
</protein>
<sequence length="195" mass="21141">MPTSTSGIYELVLEQTYLGQKILNVFHYLNTLDMDDLQTECGTAFDEDVLDAVADLQVDGLVYDNIRVANLTGTGADIFVTPSIPDGNIAGDDAAGFVAAPFRYNRTTKETRNGAKRFAGVTENVMVDDKFEATYFTTMQATALVLAAQMSTVGGLFDPVILRKPPAAGPTFTYNEVLSVSALNRQTTQSSRKSF</sequence>
<reference evidence="1" key="1">
    <citation type="journal article" date="2015" name="Nature">
        <title>Complex archaea that bridge the gap between prokaryotes and eukaryotes.</title>
        <authorList>
            <person name="Spang A."/>
            <person name="Saw J.H."/>
            <person name="Jorgensen S.L."/>
            <person name="Zaremba-Niedzwiedzka K."/>
            <person name="Martijn J."/>
            <person name="Lind A.E."/>
            <person name="van Eijk R."/>
            <person name="Schleper C."/>
            <person name="Guy L."/>
            <person name="Ettema T.J."/>
        </authorList>
    </citation>
    <scope>NUCLEOTIDE SEQUENCE</scope>
</reference>